<evidence type="ECO:0000313" key="1">
    <source>
        <dbReference type="EMBL" id="MBC3879876.1"/>
    </source>
</evidence>
<dbReference type="EMBL" id="JACOFZ010000001">
    <property type="protein sequence ID" value="MBC3879876.1"/>
    <property type="molecule type" value="Genomic_DNA"/>
</dbReference>
<comment type="caution">
    <text evidence="1">The sequence shown here is derived from an EMBL/GenBank/DDBJ whole genome shotgun (WGS) entry which is preliminary data.</text>
</comment>
<proteinExistence type="predicted"/>
<evidence type="ECO:0000313" key="2">
    <source>
        <dbReference type="Proteomes" id="UP000627446"/>
    </source>
</evidence>
<gene>
    <name evidence="1" type="ORF">H8K36_00680</name>
</gene>
<organism evidence="1 2">
    <name type="scientific">Undibacterium nitidum</name>
    <dbReference type="NCBI Taxonomy" id="2762298"/>
    <lineage>
        <taxon>Bacteria</taxon>
        <taxon>Pseudomonadati</taxon>
        <taxon>Pseudomonadota</taxon>
        <taxon>Betaproteobacteria</taxon>
        <taxon>Burkholderiales</taxon>
        <taxon>Oxalobacteraceae</taxon>
        <taxon>Undibacterium</taxon>
    </lineage>
</organism>
<dbReference type="Proteomes" id="UP000627446">
    <property type="component" value="Unassembled WGS sequence"/>
</dbReference>
<reference evidence="1" key="1">
    <citation type="submission" date="2020-08" db="EMBL/GenBank/DDBJ databases">
        <title>Novel species isolated from subtropical streams in China.</title>
        <authorList>
            <person name="Lu H."/>
        </authorList>
    </citation>
    <scope>NUCLEOTIDE SEQUENCE</scope>
    <source>
        <strain evidence="1">LX22W</strain>
    </source>
</reference>
<dbReference type="AlphaFoldDB" id="A0A923HL98"/>
<accession>A0A923HL98</accession>
<keyword evidence="2" id="KW-1185">Reference proteome</keyword>
<dbReference type="RefSeq" id="WP_186915562.1">
    <property type="nucleotide sequence ID" value="NZ_JACOFZ010000001.1"/>
</dbReference>
<protein>
    <submittedName>
        <fullName evidence="1">Uncharacterized protein</fullName>
    </submittedName>
</protein>
<sequence length="62" mass="7023">MTRSYRIFSGLMLSAFFAFTRATRTGDLPNHRFIYAAGKVVCADVANIGEINFEWTELNPHP</sequence>
<name>A0A923HL98_9BURK</name>